<keyword evidence="2" id="KW-1185">Reference proteome</keyword>
<dbReference type="RefSeq" id="WP_091628435.1">
    <property type="nucleotide sequence ID" value="NZ_FOEF01000029.1"/>
</dbReference>
<reference evidence="1 2" key="1">
    <citation type="submission" date="2016-10" db="EMBL/GenBank/DDBJ databases">
        <authorList>
            <person name="de Groot N.N."/>
        </authorList>
    </citation>
    <scope>NUCLEOTIDE SEQUENCE [LARGE SCALE GENOMIC DNA]</scope>
    <source>
        <strain evidence="1 2">DSM 44993</strain>
    </source>
</reference>
<gene>
    <name evidence="1" type="ORF">SAMN04489732_12964</name>
</gene>
<proteinExistence type="predicted"/>
<organism evidence="1 2">
    <name type="scientific">Amycolatopsis saalfeldensis</name>
    <dbReference type="NCBI Taxonomy" id="394193"/>
    <lineage>
        <taxon>Bacteria</taxon>
        <taxon>Bacillati</taxon>
        <taxon>Actinomycetota</taxon>
        <taxon>Actinomycetes</taxon>
        <taxon>Pseudonocardiales</taxon>
        <taxon>Pseudonocardiaceae</taxon>
        <taxon>Amycolatopsis</taxon>
    </lineage>
</organism>
<sequence>MEHRTGDINHVGREVFHEVIDIEPGSMKYMMYGPGMNHWGYLDADGNYTKAVPPKGFLTRLSELNPHQR</sequence>
<dbReference type="AlphaFoldDB" id="A0A1H8YNA5"/>
<dbReference type="EMBL" id="FOEF01000029">
    <property type="protein sequence ID" value="SEP53639.1"/>
    <property type="molecule type" value="Genomic_DNA"/>
</dbReference>
<accession>A0A1H8YNA5</accession>
<protein>
    <submittedName>
        <fullName evidence="1">Uncharacterized protein</fullName>
    </submittedName>
</protein>
<dbReference type="Proteomes" id="UP000198582">
    <property type="component" value="Unassembled WGS sequence"/>
</dbReference>
<evidence type="ECO:0000313" key="2">
    <source>
        <dbReference type="Proteomes" id="UP000198582"/>
    </source>
</evidence>
<name>A0A1H8YNA5_9PSEU</name>
<evidence type="ECO:0000313" key="1">
    <source>
        <dbReference type="EMBL" id="SEP53639.1"/>
    </source>
</evidence>